<organism evidence="3 4">
    <name type="scientific">Trueperella bialowiezensis</name>
    <dbReference type="NCBI Taxonomy" id="312285"/>
    <lineage>
        <taxon>Bacteria</taxon>
        <taxon>Bacillati</taxon>
        <taxon>Actinomycetota</taxon>
        <taxon>Actinomycetes</taxon>
        <taxon>Actinomycetales</taxon>
        <taxon>Actinomycetaceae</taxon>
        <taxon>Trueperella</taxon>
    </lineage>
</organism>
<keyword evidence="1" id="KW-0175">Coiled coil</keyword>
<evidence type="ECO:0000313" key="4">
    <source>
        <dbReference type="Proteomes" id="UP000269542"/>
    </source>
</evidence>
<sequence length="199" mass="21247">MSLGAGSLNLVLPVLERLSRAPGQALVVLSAVANAILLVVGWLAGSRQSSVSAWLPFCVGLVSTGVLVFFAVRRQRLENRLDAYLDHRVEATADTPAVVIDEDGNTIPGPNPAGMKQEAERLATRDRQRAAEAESAHRKDTFMARLEAAQRAAIAAAGGIEAAPHLKDDLRWTILSAIITLVGLPVVGIFTLVAFFILF</sequence>
<protein>
    <submittedName>
        <fullName evidence="3">Uncharacterized protein</fullName>
    </submittedName>
</protein>
<dbReference type="EMBL" id="LR134476">
    <property type="protein sequence ID" value="VEI14101.1"/>
    <property type="molecule type" value="Genomic_DNA"/>
</dbReference>
<dbReference type="AlphaFoldDB" id="A0A448PGK6"/>
<dbReference type="Proteomes" id="UP000269542">
    <property type="component" value="Chromosome"/>
</dbReference>
<gene>
    <name evidence="3" type="ORF">NCTC13354_01833</name>
</gene>
<reference evidence="3 4" key="1">
    <citation type="submission" date="2018-12" db="EMBL/GenBank/DDBJ databases">
        <authorList>
            <consortium name="Pathogen Informatics"/>
        </authorList>
    </citation>
    <scope>NUCLEOTIDE SEQUENCE [LARGE SCALE GENOMIC DNA]</scope>
    <source>
        <strain evidence="3 4">NCTC13354</strain>
    </source>
</reference>
<evidence type="ECO:0000313" key="3">
    <source>
        <dbReference type="EMBL" id="VEI14101.1"/>
    </source>
</evidence>
<evidence type="ECO:0000256" key="2">
    <source>
        <dbReference type="SAM" id="Phobius"/>
    </source>
</evidence>
<evidence type="ECO:0000256" key="1">
    <source>
        <dbReference type="SAM" id="Coils"/>
    </source>
</evidence>
<keyword evidence="2" id="KW-0472">Membrane</keyword>
<accession>A0A448PGK6</accession>
<feature type="transmembrane region" description="Helical" evidence="2">
    <location>
        <begin position="25"/>
        <end position="45"/>
    </location>
</feature>
<dbReference type="OrthoDB" id="3268921at2"/>
<name>A0A448PGK6_9ACTO</name>
<feature type="transmembrane region" description="Helical" evidence="2">
    <location>
        <begin position="174"/>
        <end position="198"/>
    </location>
</feature>
<keyword evidence="2" id="KW-1133">Transmembrane helix</keyword>
<keyword evidence="2" id="KW-0812">Transmembrane</keyword>
<feature type="coiled-coil region" evidence="1">
    <location>
        <begin position="74"/>
        <end position="136"/>
    </location>
</feature>
<dbReference type="RefSeq" id="WP_126417136.1">
    <property type="nucleotide sequence ID" value="NZ_LR134476.1"/>
</dbReference>
<feature type="transmembrane region" description="Helical" evidence="2">
    <location>
        <begin position="51"/>
        <end position="72"/>
    </location>
</feature>
<keyword evidence="4" id="KW-1185">Reference proteome</keyword>
<proteinExistence type="predicted"/>
<dbReference type="KEGG" id="tbw:NCTC13354_01833"/>